<gene>
    <name evidence="9" type="ORF">BD289DRAFT_480489</name>
</gene>
<dbReference type="PANTHER" id="PTHR24305:SF210">
    <property type="entry name" value="CYTOCHROME P450 MONOOXYGENASE ASQL-RELATED"/>
    <property type="match status" value="1"/>
</dbReference>
<feature type="transmembrane region" description="Helical" evidence="8">
    <location>
        <begin position="14"/>
        <end position="34"/>
    </location>
</feature>
<feature type="binding site" description="axial binding residue" evidence="6">
    <location>
        <position position="455"/>
    </location>
    <ligand>
        <name>heme</name>
        <dbReference type="ChEBI" id="CHEBI:30413"/>
    </ligand>
    <ligandPart>
        <name>Fe</name>
        <dbReference type="ChEBI" id="CHEBI:18248"/>
    </ligandPart>
</feature>
<dbReference type="GO" id="GO:0020037">
    <property type="term" value="F:heme binding"/>
    <property type="evidence" value="ECO:0007669"/>
    <property type="project" value="InterPro"/>
</dbReference>
<dbReference type="Pfam" id="PF00067">
    <property type="entry name" value="p450"/>
    <property type="match status" value="1"/>
</dbReference>
<dbReference type="InterPro" id="IPR017972">
    <property type="entry name" value="Cyt_P450_CS"/>
</dbReference>
<evidence type="ECO:0000256" key="8">
    <source>
        <dbReference type="SAM" id="Phobius"/>
    </source>
</evidence>
<dbReference type="STRING" id="2025994.A0A2T3AFE1"/>
<evidence type="ECO:0000256" key="7">
    <source>
        <dbReference type="RuleBase" id="RU000461"/>
    </source>
</evidence>
<dbReference type="OrthoDB" id="1470350at2759"/>
<evidence type="ECO:0000256" key="3">
    <source>
        <dbReference type="ARBA" id="ARBA00022617"/>
    </source>
</evidence>
<sequence>MALTDPVLSRIGNVVSGIQCVGGIATIIIAYLTARAIYNVYFHPLANQPGPRLAAVTDLWWAYASLSGRYPWMIEEALRKYGDVVRIAPNELVFITPQAAKDIYLAQRNNLELFVQVGYDAIDTGDGGISGETNPERHREIAKKLAPAFSTRNLRAKEGAIRKLLDLFIQRMQEHGGEAAEMQRWTDWLALDLSADMTYGKDLGQVRDMKDSVFLKATLKLNFFLAMSQLTRKFAFLSPLIYFTVPPSTWFVMPQLINMNSQDVQDRLARQGKTEHLDYFEQLVPADQPKPHNKKHLYHLENVSGQLLIAGWQPLANQFYSCIFFLLKEEPHVLEALVREVRGAFREDAMIGFDSTTNLEYLNACVYESLRLHQDTVDGLPRISPGAVVDGVYVPQGVTCQISYFAASRSPRFFIDPLKFRPERWLSAEHPRCDAKYQHDKLKASKPFSQGLRGCPGGAIATAVIRLFLAKVIWHFDLEAAPGLERLHFDKDFKFIVFWERQPFWVRFKPVSRP</sequence>
<evidence type="ECO:0000313" key="9">
    <source>
        <dbReference type="EMBL" id="PSR94493.1"/>
    </source>
</evidence>
<evidence type="ECO:0000256" key="2">
    <source>
        <dbReference type="ARBA" id="ARBA00010617"/>
    </source>
</evidence>
<keyword evidence="5 6" id="KW-0408">Iron</keyword>
<dbReference type="InterPro" id="IPR002401">
    <property type="entry name" value="Cyt_P450_E_grp-I"/>
</dbReference>
<comment type="cofactor">
    <cofactor evidence="1 6">
        <name>heme</name>
        <dbReference type="ChEBI" id="CHEBI:30413"/>
    </cofactor>
</comment>
<keyword evidence="8" id="KW-0812">Transmembrane</keyword>
<keyword evidence="3 6" id="KW-0349">Heme</keyword>
<dbReference type="InterPro" id="IPR050121">
    <property type="entry name" value="Cytochrome_P450_monoxygenase"/>
</dbReference>
<evidence type="ECO:0000256" key="4">
    <source>
        <dbReference type="ARBA" id="ARBA00022723"/>
    </source>
</evidence>
<keyword evidence="8" id="KW-1133">Transmembrane helix</keyword>
<keyword evidence="10" id="KW-1185">Reference proteome</keyword>
<dbReference type="InParanoid" id="A0A2T3AFE1"/>
<dbReference type="PANTHER" id="PTHR24305">
    <property type="entry name" value="CYTOCHROME P450"/>
    <property type="match status" value="1"/>
</dbReference>
<dbReference type="PROSITE" id="PS00086">
    <property type="entry name" value="CYTOCHROME_P450"/>
    <property type="match status" value="1"/>
</dbReference>
<evidence type="ECO:0000313" key="10">
    <source>
        <dbReference type="Proteomes" id="UP000241462"/>
    </source>
</evidence>
<evidence type="ECO:0000256" key="5">
    <source>
        <dbReference type="ARBA" id="ARBA00023004"/>
    </source>
</evidence>
<reference evidence="9 10" key="1">
    <citation type="journal article" date="2018" name="Mycol. Prog.">
        <title>Coniella lustricola, a new species from submerged detritus.</title>
        <authorList>
            <person name="Raudabaugh D.B."/>
            <person name="Iturriaga T."/>
            <person name="Carver A."/>
            <person name="Mondo S."/>
            <person name="Pangilinan J."/>
            <person name="Lipzen A."/>
            <person name="He G."/>
            <person name="Amirebrahimi M."/>
            <person name="Grigoriev I.V."/>
            <person name="Miller A.N."/>
        </authorList>
    </citation>
    <scope>NUCLEOTIDE SEQUENCE [LARGE SCALE GENOMIC DNA]</scope>
    <source>
        <strain evidence="9 10">B22-T-1</strain>
    </source>
</reference>
<dbReference type="GO" id="GO:0004497">
    <property type="term" value="F:monooxygenase activity"/>
    <property type="evidence" value="ECO:0007669"/>
    <property type="project" value="UniProtKB-KW"/>
</dbReference>
<evidence type="ECO:0000256" key="1">
    <source>
        <dbReference type="ARBA" id="ARBA00001971"/>
    </source>
</evidence>
<protein>
    <submittedName>
        <fullName evidence="9">Cytochrome P450</fullName>
    </submittedName>
</protein>
<dbReference type="InterPro" id="IPR001128">
    <property type="entry name" value="Cyt_P450"/>
</dbReference>
<keyword evidence="7" id="KW-0503">Monooxygenase</keyword>
<proteinExistence type="inferred from homology"/>
<organism evidence="9 10">
    <name type="scientific">Coniella lustricola</name>
    <dbReference type="NCBI Taxonomy" id="2025994"/>
    <lineage>
        <taxon>Eukaryota</taxon>
        <taxon>Fungi</taxon>
        <taxon>Dikarya</taxon>
        <taxon>Ascomycota</taxon>
        <taxon>Pezizomycotina</taxon>
        <taxon>Sordariomycetes</taxon>
        <taxon>Sordariomycetidae</taxon>
        <taxon>Diaporthales</taxon>
        <taxon>Schizoparmaceae</taxon>
        <taxon>Coniella</taxon>
    </lineage>
</organism>
<dbReference type="SUPFAM" id="SSF48264">
    <property type="entry name" value="Cytochrome P450"/>
    <property type="match status" value="1"/>
</dbReference>
<dbReference type="PRINTS" id="PR00463">
    <property type="entry name" value="EP450I"/>
</dbReference>
<dbReference type="Proteomes" id="UP000241462">
    <property type="component" value="Unassembled WGS sequence"/>
</dbReference>
<keyword evidence="8" id="KW-0472">Membrane</keyword>
<name>A0A2T3AFE1_9PEZI</name>
<dbReference type="Gene3D" id="1.10.630.10">
    <property type="entry name" value="Cytochrome P450"/>
    <property type="match status" value="1"/>
</dbReference>
<keyword evidence="4 6" id="KW-0479">Metal-binding</keyword>
<evidence type="ECO:0000256" key="6">
    <source>
        <dbReference type="PIRSR" id="PIRSR602401-1"/>
    </source>
</evidence>
<dbReference type="AlphaFoldDB" id="A0A2T3AFE1"/>
<dbReference type="GO" id="GO:0016705">
    <property type="term" value="F:oxidoreductase activity, acting on paired donors, with incorporation or reduction of molecular oxygen"/>
    <property type="evidence" value="ECO:0007669"/>
    <property type="project" value="InterPro"/>
</dbReference>
<accession>A0A2T3AFE1</accession>
<dbReference type="EMBL" id="KZ678397">
    <property type="protein sequence ID" value="PSR94493.1"/>
    <property type="molecule type" value="Genomic_DNA"/>
</dbReference>
<keyword evidence="7" id="KW-0560">Oxidoreductase</keyword>
<dbReference type="GO" id="GO:0005506">
    <property type="term" value="F:iron ion binding"/>
    <property type="evidence" value="ECO:0007669"/>
    <property type="project" value="InterPro"/>
</dbReference>
<dbReference type="InterPro" id="IPR036396">
    <property type="entry name" value="Cyt_P450_sf"/>
</dbReference>
<comment type="similarity">
    <text evidence="2 7">Belongs to the cytochrome P450 family.</text>
</comment>